<evidence type="ECO:0000256" key="1">
    <source>
        <dbReference type="SAM" id="Coils"/>
    </source>
</evidence>
<feature type="transmembrane region" description="Helical" evidence="3">
    <location>
        <begin position="298"/>
        <end position="319"/>
    </location>
</feature>
<feature type="region of interest" description="Disordered" evidence="2">
    <location>
        <begin position="587"/>
        <end position="607"/>
    </location>
</feature>
<evidence type="ECO:0000256" key="3">
    <source>
        <dbReference type="SAM" id="Phobius"/>
    </source>
</evidence>
<feature type="compositionally biased region" description="Basic residues" evidence="2">
    <location>
        <begin position="1354"/>
        <end position="1363"/>
    </location>
</feature>
<dbReference type="GeneID" id="100374236"/>
<reference evidence="5" key="1">
    <citation type="submission" date="2025-08" db="UniProtKB">
        <authorList>
            <consortium name="RefSeq"/>
        </authorList>
    </citation>
    <scope>IDENTIFICATION</scope>
    <source>
        <tissue evidence="5">Testes</tissue>
    </source>
</reference>
<feature type="compositionally biased region" description="Low complexity" evidence="2">
    <location>
        <begin position="202"/>
        <end position="215"/>
    </location>
</feature>
<protein>
    <submittedName>
        <fullName evidence="5">Leucine-rich repeat-containing protein DDB_G0290503-like</fullName>
    </submittedName>
</protein>
<feature type="region of interest" description="Disordered" evidence="2">
    <location>
        <begin position="1305"/>
        <end position="1366"/>
    </location>
</feature>
<feature type="coiled-coil region" evidence="1">
    <location>
        <begin position="352"/>
        <end position="379"/>
    </location>
</feature>
<gene>
    <name evidence="5" type="primary">LOC100374236</name>
</gene>
<feature type="compositionally biased region" description="Polar residues" evidence="2">
    <location>
        <begin position="1193"/>
        <end position="1207"/>
    </location>
</feature>
<sequence>MSANSSDSEVSLGDWTVVDNAGTIQGNESETSSDFVTLEENTDTVEYHKQKEDADADLTVAQQPNAAEPETLYDQNESIKEPQTVKDEIQELKIKYFEMPAEQVATIETTPEEKTVENVVTATGDSDDEEVEDLTKMEFSQSLQDVLHALINNEGTQDGYVTAELPAVVKPIPIRQPSSSSDSDSDYVRIDPSNIPDENEDTSSTQAAGSLTSSAGSSLDTFCFFPRKRLQVPVEGGDDPCDRPDSPDTLDLNEEDESSSYVDEYSLYSTLGDISPVALKPAVRRYRHYRDDGLNTKLNLMLILVVTAGLALGLGHFIGSSNENLQKQKVQEGQILRLKSLQNELLTCLENDEMMELELDNMMAELDQQRNKYETIMMQEKRPDTAHISPIPESDDISDEQTVIELPLSKDEKTNDNVIILPINDMTEPASEDDAYAQIEDDSQIDHQDSHDGWVEEHDMVYEQSEEDVVSDIQLNVQESLDVQLEHYSSDVFIEDEVSAHDQDSAIIHLKYQDVHGEEEVDDQLAGNSPVKLEEFHTNERKHQEGTTGLLFARQPNFVSPAPEDELMEEEDNDLDSLNLVLAPPKKPLSEQLQSVHDAKGDTGSEDYESEISSWEEQISSENVEVEIDEPVDEVIGSDEVSAHDQDSAIIHLKYQDVHGEQEVDDQVVGNSPVKLEEFHTIERKHRGGTTGLLFAHRPQFVSPAPEDERMGEKDNDLDSFNLVLAPPKKPLSEQLKSVHDAKGDTGSEDYESEISSWEEQISNENIEVEIDEPVDELIGSDNQETVYPTIVMVDEDTPVELYDEQTLPDEIESNETELSPEIISCQRKVMQLQNGLEYEHGRAEMWRSLFVEEHEKKQESCSNDPGLSFFTCINMFVPRVDISDIMKQMNATPLTNFTETMADYYSSSGDTLVNLTETLKEQWVKVLHFTQSEEFSSYVETSKEAILSLNDLLKDKIDEIKAFAKSEEFAAYSEKTKSAWSSVSDTLHEKWQQLKNYTVSKEFKSKVTKLGESIQKTWQSVQNYSVKILKGEDTSGTLSSVTDTIKKTVDSTWKGVKETVQHVLKKKENSANGKPTKGKKRWMRSIRLPGEEKTMTERIHDRRAGEYSYREAKKAWMRKMQQARENRRAGNAPGQKRTKKWLKAIKFPGEEIKDKLWQWNFWNDEVETKPEIDEEQEQTMYERMMDAEKQSENTGKQHQPRQTSKGIRQEDTAHCWDDFEDDRDIHCHGNQECIGKQVEGARKLYVELLHYRQWLKDHHYKKDIKEIEEFLDDLEEFMDDPHPDDNDLDELQEDFEDVLEDMEKRAKKHNRKQEKERQLQEKQLEKIRQKSDKELKKETIEDEEEVKDEKKQGNGHRKKKHAMGNANTVRREFNQETAFKHSIKGAGHPGSQESKGDADWFFKRAVDRQEQRHLLTYNVEDQTLNNWFFSRARSRDEQRVGFTMWDMYTWFADRYEQRQEWRKYQMDDQSNWFLRRP</sequence>
<feature type="region of interest" description="Disordered" evidence="2">
    <location>
        <begin position="172"/>
        <end position="215"/>
    </location>
</feature>
<accession>A0ABM0GT78</accession>
<feature type="region of interest" description="Disordered" evidence="2">
    <location>
        <begin position="1187"/>
        <end position="1211"/>
    </location>
</feature>
<dbReference type="Proteomes" id="UP000694865">
    <property type="component" value="Unplaced"/>
</dbReference>
<keyword evidence="4" id="KW-1185">Reference proteome</keyword>
<feature type="region of interest" description="Disordered" evidence="2">
    <location>
        <begin position="1"/>
        <end position="35"/>
    </location>
</feature>
<keyword evidence="1" id="KW-0175">Coiled coil</keyword>
<keyword evidence="3" id="KW-1133">Transmembrane helix</keyword>
<keyword evidence="3" id="KW-0812">Transmembrane</keyword>
<keyword evidence="3" id="KW-0472">Membrane</keyword>
<evidence type="ECO:0000313" key="4">
    <source>
        <dbReference type="Proteomes" id="UP000694865"/>
    </source>
</evidence>
<proteinExistence type="predicted"/>
<dbReference type="Gene3D" id="1.20.120.20">
    <property type="entry name" value="Apolipoprotein"/>
    <property type="match status" value="1"/>
</dbReference>
<evidence type="ECO:0000256" key="2">
    <source>
        <dbReference type="SAM" id="MobiDB-lite"/>
    </source>
</evidence>
<dbReference type="RefSeq" id="XP_002736846.2">
    <property type="nucleotide sequence ID" value="XM_002736800.2"/>
</dbReference>
<name>A0ABM0GT78_SACKO</name>
<feature type="compositionally biased region" description="Basic and acidic residues" evidence="2">
    <location>
        <begin position="1314"/>
        <end position="1340"/>
    </location>
</feature>
<evidence type="ECO:0000313" key="5">
    <source>
        <dbReference type="RefSeq" id="XP_002736846.2"/>
    </source>
</evidence>
<feature type="compositionally biased region" description="Polar residues" evidence="2">
    <location>
        <begin position="22"/>
        <end position="35"/>
    </location>
</feature>
<organism evidence="4 5">
    <name type="scientific">Saccoglossus kowalevskii</name>
    <name type="common">Acorn worm</name>
    <dbReference type="NCBI Taxonomy" id="10224"/>
    <lineage>
        <taxon>Eukaryota</taxon>
        <taxon>Metazoa</taxon>
        <taxon>Hemichordata</taxon>
        <taxon>Enteropneusta</taxon>
        <taxon>Harrimaniidae</taxon>
        <taxon>Saccoglossus</taxon>
    </lineage>
</organism>
<feature type="region of interest" description="Disordered" evidence="2">
    <location>
        <begin position="234"/>
        <end position="258"/>
    </location>
</feature>